<accession>A0AAD9WYH4</accession>
<comment type="caution">
    <text evidence="2">The sequence shown here is derived from an EMBL/GenBank/DDBJ whole genome shotgun (WGS) entry which is preliminary data.</text>
</comment>
<sequence length="89" mass="10212">MIRCGYHLGVSHKDSPSSSGLSDMESSWKFLWRIKVPTKVKIFLWKACHNLLPTHVNLAKRELNVDVLCPFHHAKPETTMHALWNCSSL</sequence>
<organism evidence="2 3">
    <name type="scientific">Dipteronia dyeriana</name>
    <dbReference type="NCBI Taxonomy" id="168575"/>
    <lineage>
        <taxon>Eukaryota</taxon>
        <taxon>Viridiplantae</taxon>
        <taxon>Streptophyta</taxon>
        <taxon>Embryophyta</taxon>
        <taxon>Tracheophyta</taxon>
        <taxon>Spermatophyta</taxon>
        <taxon>Magnoliopsida</taxon>
        <taxon>eudicotyledons</taxon>
        <taxon>Gunneridae</taxon>
        <taxon>Pentapetalae</taxon>
        <taxon>rosids</taxon>
        <taxon>malvids</taxon>
        <taxon>Sapindales</taxon>
        <taxon>Sapindaceae</taxon>
        <taxon>Hippocastanoideae</taxon>
        <taxon>Acereae</taxon>
        <taxon>Dipteronia</taxon>
    </lineage>
</organism>
<feature type="domain" description="Reverse transcriptase zinc-binding" evidence="1">
    <location>
        <begin position="25"/>
        <end position="87"/>
    </location>
</feature>
<dbReference type="Proteomes" id="UP001280121">
    <property type="component" value="Unassembled WGS sequence"/>
</dbReference>
<gene>
    <name evidence="2" type="ORF">Ddye_021965</name>
</gene>
<dbReference type="Pfam" id="PF13966">
    <property type="entry name" value="zf-RVT"/>
    <property type="match status" value="1"/>
</dbReference>
<name>A0AAD9WYH4_9ROSI</name>
<evidence type="ECO:0000313" key="3">
    <source>
        <dbReference type="Proteomes" id="UP001280121"/>
    </source>
</evidence>
<proteinExistence type="predicted"/>
<dbReference type="EMBL" id="JANJYI010000006">
    <property type="protein sequence ID" value="KAK2646770.1"/>
    <property type="molecule type" value="Genomic_DNA"/>
</dbReference>
<evidence type="ECO:0000259" key="1">
    <source>
        <dbReference type="Pfam" id="PF13966"/>
    </source>
</evidence>
<evidence type="ECO:0000313" key="2">
    <source>
        <dbReference type="EMBL" id="KAK2646770.1"/>
    </source>
</evidence>
<dbReference type="AlphaFoldDB" id="A0AAD9WYH4"/>
<reference evidence="2" key="1">
    <citation type="journal article" date="2023" name="Plant J.">
        <title>Genome sequences and population genomics provide insights into the demographic history, inbreeding, and mutation load of two 'living fossil' tree species of Dipteronia.</title>
        <authorList>
            <person name="Feng Y."/>
            <person name="Comes H.P."/>
            <person name="Chen J."/>
            <person name="Zhu S."/>
            <person name="Lu R."/>
            <person name="Zhang X."/>
            <person name="Li P."/>
            <person name="Qiu J."/>
            <person name="Olsen K.M."/>
            <person name="Qiu Y."/>
        </authorList>
    </citation>
    <scope>NUCLEOTIDE SEQUENCE</scope>
    <source>
        <strain evidence="2">KIB01</strain>
    </source>
</reference>
<dbReference type="InterPro" id="IPR026960">
    <property type="entry name" value="RVT-Znf"/>
</dbReference>
<keyword evidence="3" id="KW-1185">Reference proteome</keyword>
<protein>
    <recommendedName>
        <fullName evidence="1">Reverse transcriptase zinc-binding domain-containing protein</fullName>
    </recommendedName>
</protein>